<evidence type="ECO:0000313" key="3">
    <source>
        <dbReference type="EMBL" id="PYY66063.1"/>
    </source>
</evidence>
<dbReference type="PANTHER" id="PTHR30035">
    <property type="entry name" value="LIPOPROTEIN VACJ-RELATED"/>
    <property type="match status" value="1"/>
</dbReference>
<dbReference type="EMBL" id="PDLL01001221">
    <property type="protein sequence ID" value="PYY66063.1"/>
    <property type="molecule type" value="Genomic_DNA"/>
</dbReference>
<dbReference type="InterPro" id="IPR007428">
    <property type="entry name" value="MlaA"/>
</dbReference>
<dbReference type="Pfam" id="PF04333">
    <property type="entry name" value="MlaA"/>
    <property type="match status" value="1"/>
</dbReference>
<dbReference type="GO" id="GO:0120010">
    <property type="term" value="P:intermembrane phospholipid transfer"/>
    <property type="evidence" value="ECO:0007669"/>
    <property type="project" value="TreeGrafter"/>
</dbReference>
<dbReference type="AlphaFoldDB" id="A0A2W0E9T0"/>
<gene>
    <name evidence="3" type="ORF">CRX42_34550</name>
</gene>
<protein>
    <submittedName>
        <fullName evidence="3">ABC transporter</fullName>
    </submittedName>
</protein>
<dbReference type="Proteomes" id="UP000247437">
    <property type="component" value="Unassembled WGS sequence"/>
</dbReference>
<organism evidence="3 4">
    <name type="scientific">Pseudomonas jessenii</name>
    <dbReference type="NCBI Taxonomy" id="77298"/>
    <lineage>
        <taxon>Bacteria</taxon>
        <taxon>Pseudomonadati</taxon>
        <taxon>Pseudomonadota</taxon>
        <taxon>Gammaproteobacteria</taxon>
        <taxon>Pseudomonadales</taxon>
        <taxon>Pseudomonadaceae</taxon>
        <taxon>Pseudomonas</taxon>
    </lineage>
</organism>
<accession>A0A2W0E9T0</accession>
<comment type="caution">
    <text evidence="3">The sequence shown here is derived from an EMBL/GenBank/DDBJ whole genome shotgun (WGS) entry which is preliminary data.</text>
</comment>
<evidence type="ECO:0000256" key="1">
    <source>
        <dbReference type="ARBA" id="ARBA00010634"/>
    </source>
</evidence>
<dbReference type="GO" id="GO:0016020">
    <property type="term" value="C:membrane"/>
    <property type="evidence" value="ECO:0007669"/>
    <property type="project" value="InterPro"/>
</dbReference>
<proteinExistence type="inferred from homology"/>
<reference evidence="3 4" key="1">
    <citation type="journal article" date="2018" name="Appl. Microbiol. Biotechnol.">
        <title>Characterization of the caprolactam degradation pathway in Pseudomonas jessenii using mass spectrometry-based proteomics.</title>
        <authorList>
            <person name="Otzen M."/>
            <person name="Palacio C."/>
            <person name="Janssen D.B."/>
        </authorList>
    </citation>
    <scope>NUCLEOTIDE SEQUENCE [LARGE SCALE GENOMIC DNA]</scope>
    <source>
        <strain evidence="3 4">GO3</strain>
    </source>
</reference>
<dbReference type="OrthoDB" id="9785326at2"/>
<evidence type="ECO:0000256" key="2">
    <source>
        <dbReference type="ARBA" id="ARBA00022729"/>
    </source>
</evidence>
<keyword evidence="2" id="KW-0732">Signal</keyword>
<dbReference type="PANTHER" id="PTHR30035:SF3">
    <property type="entry name" value="INTERMEMBRANE PHOSPHOLIPID TRANSPORT SYSTEM LIPOPROTEIN MLAA"/>
    <property type="match status" value="1"/>
</dbReference>
<name>A0A2W0E9T0_PSEJE</name>
<feature type="non-terminal residue" evidence="3">
    <location>
        <position position="1"/>
    </location>
</feature>
<evidence type="ECO:0000313" key="4">
    <source>
        <dbReference type="Proteomes" id="UP000247437"/>
    </source>
</evidence>
<dbReference type="RefSeq" id="WP_146242220.1">
    <property type="nucleotide sequence ID" value="NZ_PDLL01001221.1"/>
</dbReference>
<sequence>MGLPRQSEDFGQTLGFYGVPGGAYFVLPILGPSNLRDTGGLLVDYTAENAINFLNVAEVSSNHPEVWILRGIDKRNQTSFRYGQMNSPFEYEKVRYVYTEARKLQIAE</sequence>
<comment type="similarity">
    <text evidence="1">Belongs to the MlaA family.</text>
</comment>